<reference evidence="2 3" key="1">
    <citation type="submission" date="2014-12" db="EMBL/GenBank/DDBJ databases">
        <title>Genomes of Geoalkalibacter ferrihydriticus and Geoalkalibacter subterraneus, two haloalkaliphilic metal-reducing members of the Geobacteraceae.</title>
        <authorList>
            <person name="Badalamenti J.P."/>
            <person name="Torres C.I."/>
            <person name="Krajmalnik-Brown R."/>
            <person name="Bond D.R."/>
        </authorList>
    </citation>
    <scope>NUCLEOTIDE SEQUENCE [LARGE SCALE GENOMIC DNA]</scope>
    <source>
        <strain evidence="2 3">DSM 17813</strain>
    </source>
</reference>
<keyword evidence="1" id="KW-0812">Transmembrane</keyword>
<evidence type="ECO:0000313" key="2">
    <source>
        <dbReference type="EMBL" id="KIH77301.1"/>
    </source>
</evidence>
<dbReference type="Proteomes" id="UP000035068">
    <property type="component" value="Unassembled WGS sequence"/>
</dbReference>
<proteinExistence type="predicted"/>
<keyword evidence="1" id="KW-0472">Membrane</keyword>
<comment type="caution">
    <text evidence="2">The sequence shown here is derived from an EMBL/GenBank/DDBJ whole genome shotgun (WGS) entry which is preliminary data.</text>
</comment>
<feature type="transmembrane region" description="Helical" evidence="1">
    <location>
        <begin position="81"/>
        <end position="101"/>
    </location>
</feature>
<sequence length="230" mass="26461">MNQMKFNIEVHIVDEKGQEVKIPFGQQTEKVHSQESVYSIPKGIDYYRDATKWLVALSSGAIVFAFGFFQQGEHSLYEKIIFSLSGFFFFVAAFSGILSHLNLIELASYREKKSQIDKTKDIEQLNKNKSFYFNILIFSFALGMFILVGFGFMKIFSDNDRQEKINEIIFYQVGADDQKNYILMDKNSNKAWIVDRLFSGDLTLKSLSEPGVHQVQEKTLEESDKDAPPK</sequence>
<protein>
    <submittedName>
        <fullName evidence="2">Uncharacterized protein</fullName>
    </submittedName>
</protein>
<gene>
    <name evidence="2" type="ORF">GFER_00635</name>
</gene>
<dbReference type="AlphaFoldDB" id="A0A0C2HJQ8"/>
<keyword evidence="3" id="KW-1185">Reference proteome</keyword>
<name>A0A0C2HJQ8_9BACT</name>
<evidence type="ECO:0000313" key="3">
    <source>
        <dbReference type="Proteomes" id="UP000035068"/>
    </source>
</evidence>
<accession>A0A0C2HJQ8</accession>
<keyword evidence="1" id="KW-1133">Transmembrane helix</keyword>
<dbReference type="EMBL" id="JWJD01000001">
    <property type="protein sequence ID" value="KIH77301.1"/>
    <property type="molecule type" value="Genomic_DNA"/>
</dbReference>
<feature type="transmembrane region" description="Helical" evidence="1">
    <location>
        <begin position="131"/>
        <end position="152"/>
    </location>
</feature>
<evidence type="ECO:0000256" key="1">
    <source>
        <dbReference type="SAM" id="Phobius"/>
    </source>
</evidence>
<feature type="transmembrane region" description="Helical" evidence="1">
    <location>
        <begin position="50"/>
        <end position="69"/>
    </location>
</feature>
<organism evidence="2 3">
    <name type="scientific">Geoalkalibacter ferrihydriticus DSM 17813</name>
    <dbReference type="NCBI Taxonomy" id="1121915"/>
    <lineage>
        <taxon>Bacteria</taxon>
        <taxon>Pseudomonadati</taxon>
        <taxon>Thermodesulfobacteriota</taxon>
        <taxon>Desulfuromonadia</taxon>
        <taxon>Desulfuromonadales</taxon>
        <taxon>Geoalkalibacteraceae</taxon>
        <taxon>Geoalkalibacter</taxon>
    </lineage>
</organism>